<comment type="caution">
    <text evidence="1">The sequence shown here is derived from an EMBL/GenBank/DDBJ whole genome shotgun (WGS) entry which is preliminary data.</text>
</comment>
<protein>
    <submittedName>
        <fullName evidence="1">Short-chain dehydrogenase</fullName>
    </submittedName>
</protein>
<dbReference type="InterPro" id="IPR002347">
    <property type="entry name" value="SDR_fam"/>
</dbReference>
<organism evidence="1 2">
    <name type="scientific">Marinobacter adhaerens</name>
    <dbReference type="NCBI Taxonomy" id="1033846"/>
    <lineage>
        <taxon>Bacteria</taxon>
        <taxon>Pseudomonadati</taxon>
        <taxon>Pseudomonadota</taxon>
        <taxon>Gammaproteobacteria</taxon>
        <taxon>Pseudomonadales</taxon>
        <taxon>Marinobacteraceae</taxon>
        <taxon>Marinobacter</taxon>
    </lineage>
</organism>
<dbReference type="GO" id="GO:0016616">
    <property type="term" value="F:oxidoreductase activity, acting on the CH-OH group of donors, NAD or NADP as acceptor"/>
    <property type="evidence" value="ECO:0007669"/>
    <property type="project" value="TreeGrafter"/>
</dbReference>
<dbReference type="InterPro" id="IPR036291">
    <property type="entry name" value="NAD(P)-bd_dom_sf"/>
</dbReference>
<gene>
    <name evidence="1" type="ORF">DC045_20285</name>
</gene>
<evidence type="ECO:0000313" key="1">
    <source>
        <dbReference type="EMBL" id="HBC36600.1"/>
    </source>
</evidence>
<dbReference type="PRINTS" id="PR00081">
    <property type="entry name" value="GDHRDH"/>
</dbReference>
<dbReference type="InterPro" id="IPR052184">
    <property type="entry name" value="SDR_enzymes"/>
</dbReference>
<dbReference type="EMBL" id="DNNA01000310">
    <property type="protein sequence ID" value="HBC36600.1"/>
    <property type="molecule type" value="Genomic_DNA"/>
</dbReference>
<reference evidence="1 2" key="1">
    <citation type="journal article" date="2018" name="Nat. Biotechnol.">
        <title>A standardized bacterial taxonomy based on genome phylogeny substantially revises the tree of life.</title>
        <authorList>
            <person name="Parks D.H."/>
            <person name="Chuvochina M."/>
            <person name="Waite D.W."/>
            <person name="Rinke C."/>
            <person name="Skarshewski A."/>
            <person name="Chaumeil P.A."/>
            <person name="Hugenholtz P."/>
        </authorList>
    </citation>
    <scope>NUCLEOTIDE SEQUENCE [LARGE SCALE GENOMIC DNA]</scope>
    <source>
        <strain evidence="1">UBA9380</strain>
    </source>
</reference>
<accession>A0A352IYR7</accession>
<sequence>MTILITGANRGIGKGLADEWRKAGSDVIGTARSEPGMEPLDVAEPDSISALGKRLEGRPISTLVCNAGILLDRHDQLEDGYPPELWAKHFQVNVTGVFLTIQALLPNLRLALANGGTSKIAIISSKLGSQASAGGGRYIYRASKAAALNLGRNIAIDLREQGIAVGIYHPGWVATDMGGSNAEVSVQQSVDGLRRQIDNLTLAETGCFRAWDGQDIPF</sequence>
<dbReference type="PANTHER" id="PTHR45458">
    <property type="entry name" value="SHORT-CHAIN DEHYDROGENASE/REDUCTASE SDR"/>
    <property type="match status" value="1"/>
</dbReference>
<dbReference type="Gene3D" id="3.40.50.720">
    <property type="entry name" value="NAD(P)-binding Rossmann-like Domain"/>
    <property type="match status" value="1"/>
</dbReference>
<dbReference type="Pfam" id="PF00106">
    <property type="entry name" value="adh_short"/>
    <property type="match status" value="1"/>
</dbReference>
<name>A0A352IYR7_9GAMM</name>
<dbReference type="Proteomes" id="UP000263489">
    <property type="component" value="Unassembled WGS sequence"/>
</dbReference>
<dbReference type="PANTHER" id="PTHR45458:SF1">
    <property type="entry name" value="SHORT CHAIN DEHYDROGENASE"/>
    <property type="match status" value="1"/>
</dbReference>
<dbReference type="SUPFAM" id="SSF51735">
    <property type="entry name" value="NAD(P)-binding Rossmann-fold domains"/>
    <property type="match status" value="1"/>
</dbReference>
<evidence type="ECO:0000313" key="2">
    <source>
        <dbReference type="Proteomes" id="UP000263489"/>
    </source>
</evidence>
<dbReference type="AlphaFoldDB" id="A0A352IYR7"/>
<proteinExistence type="predicted"/>